<accession>A0ABT8NI07</accession>
<dbReference type="RefSeq" id="WP_301857394.1">
    <property type="nucleotide sequence ID" value="NZ_JAUJWU010000005.1"/>
</dbReference>
<sequence length="50" mass="5678">MSRMELIYLYGEGVTNLETSPFGMLGTFQMIQLAASSAFTKRREKDASWL</sequence>
<dbReference type="Proteomes" id="UP001172142">
    <property type="component" value="Unassembled WGS sequence"/>
</dbReference>
<comment type="caution">
    <text evidence="1">The sequence shown here is derived from an EMBL/GenBank/DDBJ whole genome shotgun (WGS) entry which is preliminary data.</text>
</comment>
<name>A0ABT8NI07_9BACL</name>
<proteinExistence type="predicted"/>
<organism evidence="1 2">
    <name type="scientific">Planococcus shenhongbingii</name>
    <dbReference type="NCBI Taxonomy" id="3058398"/>
    <lineage>
        <taxon>Bacteria</taxon>
        <taxon>Bacillati</taxon>
        <taxon>Bacillota</taxon>
        <taxon>Bacilli</taxon>
        <taxon>Bacillales</taxon>
        <taxon>Caryophanaceae</taxon>
        <taxon>Planococcus</taxon>
    </lineage>
</organism>
<evidence type="ECO:0000313" key="2">
    <source>
        <dbReference type="Proteomes" id="UP001172142"/>
    </source>
</evidence>
<keyword evidence="2" id="KW-1185">Reference proteome</keyword>
<dbReference type="EMBL" id="JAUJWU010000005">
    <property type="protein sequence ID" value="MDN7247085.1"/>
    <property type="molecule type" value="Genomic_DNA"/>
</dbReference>
<gene>
    <name evidence="1" type="ORF">QWY13_16520</name>
</gene>
<reference evidence="1 2" key="1">
    <citation type="submission" date="2023-07" db="EMBL/GenBank/DDBJ databases">
        <title>Novel species in genus Planococcus.</title>
        <authorList>
            <person name="Ning S."/>
        </authorList>
    </citation>
    <scope>NUCLEOTIDE SEQUENCE [LARGE SCALE GENOMIC DNA]</scope>
    <source>
        <strain evidence="1 2">N017</strain>
    </source>
</reference>
<evidence type="ECO:0000313" key="1">
    <source>
        <dbReference type="EMBL" id="MDN7247085.1"/>
    </source>
</evidence>
<protein>
    <submittedName>
        <fullName evidence="1">Uncharacterized protein</fullName>
    </submittedName>
</protein>